<reference evidence="4 5" key="1">
    <citation type="submission" date="2019-10" db="EMBL/GenBank/DDBJ databases">
        <authorList>
            <person name="Palmer J.M."/>
        </authorList>
    </citation>
    <scope>NUCLEOTIDE SEQUENCE [LARGE SCALE GENOMIC DNA]</scope>
    <source>
        <strain evidence="4 5">TWF694</strain>
    </source>
</reference>
<protein>
    <recommendedName>
        <fullName evidence="3">DUF1996 domain-containing protein</fullName>
    </recommendedName>
</protein>
<evidence type="ECO:0000259" key="3">
    <source>
        <dbReference type="Pfam" id="PF09362"/>
    </source>
</evidence>
<feature type="compositionally biased region" description="Basic residues" evidence="1">
    <location>
        <begin position="513"/>
        <end position="529"/>
    </location>
</feature>
<evidence type="ECO:0000256" key="1">
    <source>
        <dbReference type="SAM" id="MobiDB-lite"/>
    </source>
</evidence>
<gene>
    <name evidence="4" type="ORF">TWF694_005183</name>
</gene>
<feature type="region of interest" description="Disordered" evidence="1">
    <location>
        <begin position="167"/>
        <end position="205"/>
    </location>
</feature>
<proteinExistence type="predicted"/>
<dbReference type="PANTHER" id="PTHR43662">
    <property type="match status" value="1"/>
</dbReference>
<comment type="caution">
    <text evidence="4">The sequence shown here is derived from an EMBL/GenBank/DDBJ whole genome shotgun (WGS) entry which is preliminary data.</text>
</comment>
<feature type="region of interest" description="Disordered" evidence="1">
    <location>
        <begin position="486"/>
        <end position="536"/>
    </location>
</feature>
<dbReference type="AlphaFoldDB" id="A0AAV9WXD1"/>
<feature type="signal peptide" evidence="2">
    <location>
        <begin position="1"/>
        <end position="21"/>
    </location>
</feature>
<dbReference type="Proteomes" id="UP001365542">
    <property type="component" value="Unassembled WGS sequence"/>
</dbReference>
<feature type="chain" id="PRO_5043776776" description="DUF1996 domain-containing protein" evidence="2">
    <location>
        <begin position="22"/>
        <end position="536"/>
    </location>
</feature>
<dbReference type="EMBL" id="JAVHJO010000016">
    <property type="protein sequence ID" value="KAK6526601.1"/>
    <property type="molecule type" value="Genomic_DNA"/>
</dbReference>
<keyword evidence="2" id="KW-0732">Signal</keyword>
<name>A0AAV9WXD1_9PEZI</name>
<accession>A0AAV9WXD1</accession>
<dbReference type="Pfam" id="PF09362">
    <property type="entry name" value="DUF1996"/>
    <property type="match status" value="1"/>
</dbReference>
<sequence length="536" mass="57596">MKVSTIIATLASAASLTLTEAASRKPSRTFGTVQFGGDKELTRCRLDPIVNPGVTAAHMHSVFGGSNFGASMPGDYATKASCTTANVKNDHSNYWVPSLYFRSPENGTLYPVELFYAKVYYFFEATNDYIKPFPPGFRMLAGDSSLRAPPNPVHDNLDASKGAITPVQWTCPRSDDSTPLYEPTSDGTKGVGVQDPSNGGQGWGFPDKECDGYASPLRADIHFPSCVKEDADPTDYKTNTCYPSSNGMGGEDCPAGYIHVPHVFMEVYWNTLKYKDWWPQKGQGKQPWVLSNGDTTGYSLHADFINGWDTETLQYAIDNCDPGNGGLHTCAGLPGGSTSEDEMNSCKVTCPLAEGSSDNYYQPMPNNKLFGNNPLSGYSATKYVAPGGSSPAPVESAKPASVKPVATTTKSPAPVIYKSTTMRVVTTTKKAATTKAAAPKTTSAPVYQVQSVSKSPKEEHTTTVLATNIHTAVKTVYVNGGPPPPAYTAKPVKKPAKTPAPAPVKSPKETCSRKKTAKHHRTHRKHHNRAISGNSF</sequence>
<organism evidence="4 5">
    <name type="scientific">Orbilia ellipsospora</name>
    <dbReference type="NCBI Taxonomy" id="2528407"/>
    <lineage>
        <taxon>Eukaryota</taxon>
        <taxon>Fungi</taxon>
        <taxon>Dikarya</taxon>
        <taxon>Ascomycota</taxon>
        <taxon>Pezizomycotina</taxon>
        <taxon>Orbiliomycetes</taxon>
        <taxon>Orbiliales</taxon>
        <taxon>Orbiliaceae</taxon>
        <taxon>Orbilia</taxon>
    </lineage>
</organism>
<dbReference type="InterPro" id="IPR018535">
    <property type="entry name" value="DUF1996"/>
</dbReference>
<evidence type="ECO:0000256" key="2">
    <source>
        <dbReference type="SAM" id="SignalP"/>
    </source>
</evidence>
<evidence type="ECO:0000313" key="5">
    <source>
        <dbReference type="Proteomes" id="UP001365542"/>
    </source>
</evidence>
<feature type="domain" description="DUF1996" evidence="3">
    <location>
        <begin position="47"/>
        <end position="308"/>
    </location>
</feature>
<dbReference type="PANTHER" id="PTHR43662:SF11">
    <property type="entry name" value="WSC DOMAIN-CONTAINING PROTEIN"/>
    <property type="match status" value="1"/>
</dbReference>
<keyword evidence="5" id="KW-1185">Reference proteome</keyword>
<evidence type="ECO:0000313" key="4">
    <source>
        <dbReference type="EMBL" id="KAK6526601.1"/>
    </source>
</evidence>